<comment type="caution">
    <text evidence="4">The sequence shown here is derived from an EMBL/GenBank/DDBJ whole genome shotgun (WGS) entry which is preliminary data.</text>
</comment>
<dbReference type="EMBL" id="ADCP02000001">
    <property type="protein sequence ID" value="EFV44286.1"/>
    <property type="molecule type" value="Genomic_DNA"/>
</dbReference>
<dbReference type="NCBIfam" id="NF037995">
    <property type="entry name" value="TRAP_S1"/>
    <property type="match status" value="1"/>
</dbReference>
<dbReference type="Gene3D" id="3.40.190.170">
    <property type="entry name" value="Bacterial extracellular solute-binding protein, family 7"/>
    <property type="match status" value="1"/>
</dbReference>
<dbReference type="InterPro" id="IPR004682">
    <property type="entry name" value="TRAP_DctP"/>
</dbReference>
<dbReference type="GO" id="GO:0030288">
    <property type="term" value="C:outer membrane-bounded periplasmic space"/>
    <property type="evidence" value="ECO:0007669"/>
    <property type="project" value="InterPro"/>
</dbReference>
<evidence type="ECO:0000313" key="4">
    <source>
        <dbReference type="EMBL" id="EFV44286.1"/>
    </source>
</evidence>
<dbReference type="PIRSF" id="PIRSF006470">
    <property type="entry name" value="DctB"/>
    <property type="match status" value="1"/>
</dbReference>
<dbReference type="PANTHER" id="PTHR33376">
    <property type="match status" value="1"/>
</dbReference>
<dbReference type="PANTHER" id="PTHR33376:SF7">
    <property type="entry name" value="C4-DICARBOXYLATE-BINDING PROTEIN DCTB"/>
    <property type="match status" value="1"/>
</dbReference>
<dbReference type="OrthoDB" id="8690069at2"/>
<protein>
    <submittedName>
        <fullName evidence="4">DctP family TRAP transporter solute receptor</fullName>
    </submittedName>
</protein>
<dbReference type="GO" id="GO:0055085">
    <property type="term" value="P:transmembrane transport"/>
    <property type="evidence" value="ECO:0007669"/>
    <property type="project" value="InterPro"/>
</dbReference>
<dbReference type="STRING" id="563192.HMPREF0179_01930"/>
<keyword evidence="4" id="KW-0675">Receptor</keyword>
<dbReference type="GeneID" id="78084203"/>
<comment type="similarity">
    <text evidence="1">Belongs to the bacterial solute-binding protein 7 family.</text>
</comment>
<name>E5Y6U5_BILW3</name>
<dbReference type="HOGENOM" id="CLU_036176_4_0_7"/>
<evidence type="ECO:0000256" key="3">
    <source>
        <dbReference type="ARBA" id="ARBA00022729"/>
    </source>
</evidence>
<accession>E5Y6U5</accession>
<dbReference type="AlphaFoldDB" id="E5Y6U5"/>
<dbReference type="RefSeq" id="WP_005027654.1">
    <property type="nucleotide sequence ID" value="NZ_KE150238.1"/>
</dbReference>
<reference evidence="4 5" key="1">
    <citation type="submission" date="2010-10" db="EMBL/GenBank/DDBJ databases">
        <authorList>
            <consortium name="The Broad Institute Genome Sequencing Platform"/>
            <person name="Ward D."/>
            <person name="Earl A."/>
            <person name="Feldgarden M."/>
            <person name="Young S.K."/>
            <person name="Gargeya S."/>
            <person name="Zeng Q."/>
            <person name="Alvarado L."/>
            <person name="Berlin A."/>
            <person name="Bochicchio J."/>
            <person name="Chapman S.B."/>
            <person name="Chen Z."/>
            <person name="Freedman E."/>
            <person name="Gellesch M."/>
            <person name="Goldberg J."/>
            <person name="Griggs A."/>
            <person name="Gujja S."/>
            <person name="Heilman E."/>
            <person name="Heiman D."/>
            <person name="Howarth C."/>
            <person name="Mehta T."/>
            <person name="Neiman D."/>
            <person name="Pearson M."/>
            <person name="Roberts A."/>
            <person name="Saif S."/>
            <person name="Shea T."/>
            <person name="Shenoy N."/>
            <person name="Sisk P."/>
            <person name="Stolte C."/>
            <person name="Sykes S."/>
            <person name="White J."/>
            <person name="Yandava C."/>
            <person name="Allen-Vercoe E."/>
            <person name="Sibley C."/>
            <person name="Ambrose C.E."/>
            <person name="Strauss J."/>
            <person name="Daigneault M."/>
            <person name="Haas B."/>
            <person name="Nusbaum C."/>
            <person name="Birren B."/>
        </authorList>
    </citation>
    <scope>NUCLEOTIDE SEQUENCE [LARGE SCALE GENOMIC DNA]</scope>
    <source>
        <strain evidence="4 5">3_1_6</strain>
    </source>
</reference>
<proteinExistence type="inferred from homology"/>
<dbReference type="InterPro" id="IPR038404">
    <property type="entry name" value="TRAP_DctP_sf"/>
</dbReference>
<dbReference type="Pfam" id="PF03480">
    <property type="entry name" value="DctP"/>
    <property type="match status" value="1"/>
</dbReference>
<dbReference type="InterPro" id="IPR018389">
    <property type="entry name" value="DctP_fam"/>
</dbReference>
<keyword evidence="2" id="KW-0813">Transport</keyword>
<keyword evidence="5" id="KW-1185">Reference proteome</keyword>
<evidence type="ECO:0000313" key="5">
    <source>
        <dbReference type="Proteomes" id="UP000006034"/>
    </source>
</evidence>
<organism evidence="4 5">
    <name type="scientific">Bilophila wadsworthia (strain 3_1_6)</name>
    <dbReference type="NCBI Taxonomy" id="563192"/>
    <lineage>
        <taxon>Bacteria</taxon>
        <taxon>Pseudomonadati</taxon>
        <taxon>Thermodesulfobacteriota</taxon>
        <taxon>Desulfovibrionia</taxon>
        <taxon>Desulfovibrionales</taxon>
        <taxon>Desulfovibrionaceae</taxon>
        <taxon>Bilophila</taxon>
    </lineage>
</organism>
<dbReference type="CDD" id="cd13603">
    <property type="entry name" value="PBP2_TRAP_Siap_TeaA_like"/>
    <property type="match status" value="1"/>
</dbReference>
<sequence length="344" mass="38507">MKRNLLQCMARVLLLPVALMFICGALVSAHAEYSGPKVRFRLAHPCPPGHHTSLAFEKFAELVAQKSKNKIKVHVFPNAVLGSDVVMLKGALTGGLEMAVSSSPNLTWVVPSLMVFDLPYITSVNYQKKLYEALDNGELGRYFKGKFNEVGLEPIMYCEYGYRDFFSVKKPIRSVGDLAGIQVRTTASAVEVEVAKALGMKPKPLAWGETYTALKEGIVEGEGNTFSFLLDAEHEDILKYAFASRHNYSMQILSANKKWWEELDPQVRSIIREAAAEALKYQREVLAPQSEEEAVKRFMADGLEVSKPSEAELEELKRKTRPVWNLFSDTLSQELIDLVVATQQ</sequence>
<dbReference type="Proteomes" id="UP000006034">
    <property type="component" value="Unassembled WGS sequence"/>
</dbReference>
<evidence type="ECO:0000256" key="1">
    <source>
        <dbReference type="ARBA" id="ARBA00009023"/>
    </source>
</evidence>
<keyword evidence="3" id="KW-0732">Signal</keyword>
<dbReference type="eggNOG" id="COG1638">
    <property type="taxonomic scope" value="Bacteria"/>
</dbReference>
<reference evidence="4 5" key="2">
    <citation type="submission" date="2013-04" db="EMBL/GenBank/DDBJ databases">
        <title>The Genome Sequence of Bilophila wadsworthia 3_1_6.</title>
        <authorList>
            <consortium name="The Broad Institute Genomics Platform"/>
            <person name="Earl A."/>
            <person name="Ward D."/>
            <person name="Feldgarden M."/>
            <person name="Gevers D."/>
            <person name="Sibley C."/>
            <person name="Strauss J."/>
            <person name="Allen-Vercoe E."/>
            <person name="Walker B."/>
            <person name="Young S."/>
            <person name="Zeng Q."/>
            <person name="Gargeya S."/>
            <person name="Fitzgerald M."/>
            <person name="Haas B."/>
            <person name="Abouelleil A."/>
            <person name="Allen A.W."/>
            <person name="Alvarado L."/>
            <person name="Arachchi H.M."/>
            <person name="Berlin A.M."/>
            <person name="Chapman S.B."/>
            <person name="Gainer-Dewar J."/>
            <person name="Goldberg J."/>
            <person name="Griggs A."/>
            <person name="Gujja S."/>
            <person name="Hansen M."/>
            <person name="Howarth C."/>
            <person name="Imamovic A."/>
            <person name="Ireland A."/>
            <person name="Larimer J."/>
            <person name="McCowan C."/>
            <person name="Murphy C."/>
            <person name="Pearson M."/>
            <person name="Poon T.W."/>
            <person name="Priest M."/>
            <person name="Roberts A."/>
            <person name="Saif S."/>
            <person name="Shea T."/>
            <person name="Sisk P."/>
            <person name="Sykes S."/>
            <person name="Wortman J."/>
            <person name="Nusbaum C."/>
            <person name="Birren B."/>
        </authorList>
    </citation>
    <scope>NUCLEOTIDE SEQUENCE [LARGE SCALE GENOMIC DNA]</scope>
    <source>
        <strain evidence="4 5">3_1_6</strain>
    </source>
</reference>
<evidence type="ECO:0000256" key="2">
    <source>
        <dbReference type="ARBA" id="ARBA00022448"/>
    </source>
</evidence>
<dbReference type="NCBIfam" id="TIGR00787">
    <property type="entry name" value="dctP"/>
    <property type="match status" value="1"/>
</dbReference>
<gene>
    <name evidence="4" type="ORF">HMPREF0179_01930</name>
</gene>